<dbReference type="PROSITE" id="PS52016">
    <property type="entry name" value="TONB_DEPENDENT_REC_3"/>
    <property type="match status" value="1"/>
</dbReference>
<dbReference type="Gene3D" id="2.170.130.10">
    <property type="entry name" value="TonB-dependent receptor, plug domain"/>
    <property type="match status" value="1"/>
</dbReference>
<evidence type="ECO:0000313" key="13">
    <source>
        <dbReference type="Proteomes" id="UP001210865"/>
    </source>
</evidence>
<evidence type="ECO:0000259" key="10">
    <source>
        <dbReference type="Pfam" id="PF00593"/>
    </source>
</evidence>
<dbReference type="Pfam" id="PF00593">
    <property type="entry name" value="TonB_dep_Rec_b-barrel"/>
    <property type="match status" value="1"/>
</dbReference>
<dbReference type="InterPro" id="IPR037066">
    <property type="entry name" value="Plug_dom_sf"/>
</dbReference>
<dbReference type="RefSeq" id="WP_270077473.1">
    <property type="nucleotide sequence ID" value="NZ_CP115174.1"/>
</dbReference>
<evidence type="ECO:0000256" key="5">
    <source>
        <dbReference type="ARBA" id="ARBA00023077"/>
    </source>
</evidence>
<dbReference type="InterPro" id="IPR036942">
    <property type="entry name" value="Beta-barrel_TonB_sf"/>
</dbReference>
<dbReference type="NCBIfam" id="TIGR01782">
    <property type="entry name" value="TonB-Xanth-Caul"/>
    <property type="match status" value="1"/>
</dbReference>
<keyword evidence="7 8" id="KW-0998">Cell outer membrane</keyword>
<evidence type="ECO:0000256" key="1">
    <source>
        <dbReference type="ARBA" id="ARBA00004571"/>
    </source>
</evidence>
<comment type="subcellular location">
    <subcellularLocation>
        <location evidence="1 8">Cell outer membrane</location>
        <topology evidence="1 8">Multi-pass membrane protein</topology>
    </subcellularLocation>
</comment>
<keyword evidence="6 8" id="KW-0472">Membrane</keyword>
<keyword evidence="5 9" id="KW-0798">TonB box</keyword>
<dbReference type="InterPro" id="IPR000531">
    <property type="entry name" value="Beta-barrel_TonB"/>
</dbReference>
<name>A0ABY7NNA7_9SPHN</name>
<dbReference type="InterPro" id="IPR039426">
    <property type="entry name" value="TonB-dep_rcpt-like"/>
</dbReference>
<keyword evidence="13" id="KW-1185">Reference proteome</keyword>
<evidence type="ECO:0000256" key="6">
    <source>
        <dbReference type="ARBA" id="ARBA00023136"/>
    </source>
</evidence>
<sequence>MRIATSRGLLLAGTMVGGMMMGAPGRAAQATDAPAIDATAVADPALAKPAAAAAPSESANAAVVGADAIVVVGTQAGARDLQFSSNQPIAVLSEDDLRHTAVHNVAEALGLLPGVNVMNTGNSFIGGVDGASRGEGQYVSIRGLNAEYNVNMINGVEVAQGEPYSRQVQLSLLPPSGLNTIVLNKSSTAAMDGDAIGGTVDFRTPNAFDYHQPFYASVTATGRLESRARDYGDSGLGGGAAAELAKRFGGDGQFGVYVSGYYDERHYANSELRGAVSALNDGGWGYLVEDANGNSYPGIDPEKNATQTGIDVGISDGSSKRYGGNISLDWHPDDDTKIYLRGTYARDKTQQNSTLSQYSSSGKSYDQIAGTDRYALDVTGISTRLYYETNPEDDELDTASFGGSKKIGQWTIAPEAFFSYGRNSRPNHIEASARVNQQDDYNNGQLEPLGGLSIGYTNNFPQPLYTSAIYDDLNDAGSRLLARRAGEVTDSESSQTKYGGRLDLSRDFSDVSSILQSISFGGKISTSSRHVTSRDWTNDQFANLLGHGGETWDSLGLTDGSYAHVFPGQYEWSIPKIDKQKLFDYYNQYKTDASLDTCGSLAINNYNCDTQRGSETVYAGYASADLQIGDVQVIPGIRFEHTDIHNVYWVMNADASGELPGAFQSNDTHYNALLPSLFVNYRPSSTLVTRADIWTSYTRPSFFQLGGGASESVGDDGNVTITQGNPNLKPIRAINTDISGEWKFARAGYAMLGAYYKHLDNYLYDAGAGRENSASSAGANNVFINTPENGGSGHVVGLEMQFRKQFVELPGLLGGLGVNIDFTRQWTRVNTGTLGDKPIQNAPNILSNAQIFYEKGGFSFDMIYHYRGSYVESYDYLGQSSWDDRWVRPTTSVDLHVGYDFGHGLKADLSIANLFDNYTYWAHVGKNSLAISDVVDSGRTGLMTVKYSF</sequence>
<organism evidence="12 13">
    <name type="scientific">Sphingomonas abietis</name>
    <dbReference type="NCBI Taxonomy" id="3012344"/>
    <lineage>
        <taxon>Bacteria</taxon>
        <taxon>Pseudomonadati</taxon>
        <taxon>Pseudomonadota</taxon>
        <taxon>Alphaproteobacteria</taxon>
        <taxon>Sphingomonadales</taxon>
        <taxon>Sphingomonadaceae</taxon>
        <taxon>Sphingomonas</taxon>
    </lineage>
</organism>
<evidence type="ECO:0000256" key="3">
    <source>
        <dbReference type="ARBA" id="ARBA00022452"/>
    </source>
</evidence>
<feature type="domain" description="TonB-dependent receptor-like beta-barrel" evidence="10">
    <location>
        <begin position="441"/>
        <end position="914"/>
    </location>
</feature>
<dbReference type="SUPFAM" id="SSF56935">
    <property type="entry name" value="Porins"/>
    <property type="match status" value="1"/>
</dbReference>
<dbReference type="InterPro" id="IPR010104">
    <property type="entry name" value="TonB_rcpt_bac"/>
</dbReference>
<dbReference type="PANTHER" id="PTHR40980">
    <property type="entry name" value="PLUG DOMAIN-CONTAINING PROTEIN"/>
    <property type="match status" value="1"/>
</dbReference>
<feature type="domain" description="TonB-dependent receptor plug" evidence="11">
    <location>
        <begin position="84"/>
        <end position="199"/>
    </location>
</feature>
<evidence type="ECO:0000259" key="11">
    <source>
        <dbReference type="Pfam" id="PF07715"/>
    </source>
</evidence>
<dbReference type="Proteomes" id="UP001210865">
    <property type="component" value="Chromosome"/>
</dbReference>
<keyword evidence="3 8" id="KW-1134">Transmembrane beta strand</keyword>
<evidence type="ECO:0000256" key="9">
    <source>
        <dbReference type="RuleBase" id="RU003357"/>
    </source>
</evidence>
<proteinExistence type="inferred from homology"/>
<reference evidence="12 13" key="1">
    <citation type="submission" date="2022-12" db="EMBL/GenBank/DDBJ databases">
        <title>Sphingomonas abieness sp. nov., an endophytic bacterium isolated from Abies koreana.</title>
        <authorList>
            <person name="Jiang L."/>
            <person name="Lee J."/>
        </authorList>
    </citation>
    <scope>NUCLEOTIDE SEQUENCE [LARGE SCALE GENOMIC DNA]</scope>
    <source>
        <strain evidence="13">PAMB 00755</strain>
    </source>
</reference>
<comment type="similarity">
    <text evidence="8 9">Belongs to the TonB-dependent receptor family.</text>
</comment>
<accession>A0ABY7NNA7</accession>
<dbReference type="Gene3D" id="2.40.170.20">
    <property type="entry name" value="TonB-dependent receptor, beta-barrel domain"/>
    <property type="match status" value="1"/>
</dbReference>
<evidence type="ECO:0000256" key="4">
    <source>
        <dbReference type="ARBA" id="ARBA00022692"/>
    </source>
</evidence>
<evidence type="ECO:0000256" key="8">
    <source>
        <dbReference type="PROSITE-ProRule" id="PRU01360"/>
    </source>
</evidence>
<dbReference type="PANTHER" id="PTHR40980:SF4">
    <property type="entry name" value="TONB-DEPENDENT RECEPTOR-LIKE BETA-BARREL DOMAIN-CONTAINING PROTEIN"/>
    <property type="match status" value="1"/>
</dbReference>
<evidence type="ECO:0000313" key="12">
    <source>
        <dbReference type="EMBL" id="WBO22833.1"/>
    </source>
</evidence>
<evidence type="ECO:0000256" key="7">
    <source>
        <dbReference type="ARBA" id="ARBA00023237"/>
    </source>
</evidence>
<keyword evidence="12" id="KW-0675">Receptor</keyword>
<dbReference type="Pfam" id="PF07715">
    <property type="entry name" value="Plug"/>
    <property type="match status" value="1"/>
</dbReference>
<protein>
    <submittedName>
        <fullName evidence="12">TonB-dependent receptor</fullName>
    </submittedName>
</protein>
<evidence type="ECO:0000256" key="2">
    <source>
        <dbReference type="ARBA" id="ARBA00022448"/>
    </source>
</evidence>
<gene>
    <name evidence="12" type="ORF">PBT88_01380</name>
</gene>
<keyword evidence="2 8" id="KW-0813">Transport</keyword>
<dbReference type="EMBL" id="CP115174">
    <property type="protein sequence ID" value="WBO22833.1"/>
    <property type="molecule type" value="Genomic_DNA"/>
</dbReference>
<dbReference type="InterPro" id="IPR012910">
    <property type="entry name" value="Plug_dom"/>
</dbReference>
<keyword evidence="4 8" id="KW-0812">Transmembrane</keyword>